<dbReference type="Pfam" id="PF00012">
    <property type="entry name" value="HSP70"/>
    <property type="match status" value="1"/>
</dbReference>
<dbReference type="InterPro" id="IPR013126">
    <property type="entry name" value="Hsp_70_fam"/>
</dbReference>
<protein>
    <recommendedName>
        <fullName evidence="7">Hypoxia up-regulated protein 1</fullName>
    </recommendedName>
</protein>
<reference evidence="9" key="1">
    <citation type="submission" date="2022-11" db="UniProtKB">
        <authorList>
            <consortium name="WormBaseParasite"/>
        </authorList>
    </citation>
    <scope>IDENTIFICATION</scope>
</reference>
<dbReference type="InterPro" id="IPR043129">
    <property type="entry name" value="ATPase_NBD"/>
</dbReference>
<evidence type="ECO:0000256" key="6">
    <source>
        <dbReference type="ARBA" id="ARBA00023186"/>
    </source>
</evidence>
<evidence type="ECO:0000256" key="3">
    <source>
        <dbReference type="ARBA" id="ARBA00022729"/>
    </source>
</evidence>
<dbReference type="WBParaSite" id="PDA_v2.g7667.t1">
    <property type="protein sequence ID" value="PDA_v2.g7667.t1"/>
    <property type="gene ID" value="PDA_v2.g7667"/>
</dbReference>
<evidence type="ECO:0000256" key="4">
    <source>
        <dbReference type="ARBA" id="ARBA00022741"/>
    </source>
</evidence>
<dbReference type="GO" id="GO:0005788">
    <property type="term" value="C:endoplasmic reticulum lumen"/>
    <property type="evidence" value="ECO:0007669"/>
    <property type="project" value="UniProtKB-SubCell"/>
</dbReference>
<evidence type="ECO:0000256" key="7">
    <source>
        <dbReference type="ARBA" id="ARBA00040503"/>
    </source>
</evidence>
<keyword evidence="4" id="KW-0547">Nucleotide-binding</keyword>
<evidence type="ECO:0000256" key="2">
    <source>
        <dbReference type="ARBA" id="ARBA00007381"/>
    </source>
</evidence>
<dbReference type="GO" id="GO:0034663">
    <property type="term" value="C:endoplasmic reticulum chaperone complex"/>
    <property type="evidence" value="ECO:0007669"/>
    <property type="project" value="TreeGrafter"/>
</dbReference>
<dbReference type="Gene3D" id="3.90.640.10">
    <property type="entry name" value="Actin, Chain A, domain 4"/>
    <property type="match status" value="1"/>
</dbReference>
<keyword evidence="5" id="KW-0067">ATP-binding</keyword>
<dbReference type="GO" id="GO:0005524">
    <property type="term" value="F:ATP binding"/>
    <property type="evidence" value="ECO:0007669"/>
    <property type="project" value="UniProtKB-KW"/>
</dbReference>
<proteinExistence type="inferred from homology"/>
<dbReference type="Proteomes" id="UP000887578">
    <property type="component" value="Unplaced"/>
</dbReference>
<evidence type="ECO:0000313" key="9">
    <source>
        <dbReference type="WBParaSite" id="PDA_v2.g7667.t1"/>
    </source>
</evidence>
<organism evidence="8 9">
    <name type="scientific">Panagrolaimus davidi</name>
    <dbReference type="NCBI Taxonomy" id="227884"/>
    <lineage>
        <taxon>Eukaryota</taxon>
        <taxon>Metazoa</taxon>
        <taxon>Ecdysozoa</taxon>
        <taxon>Nematoda</taxon>
        <taxon>Chromadorea</taxon>
        <taxon>Rhabditida</taxon>
        <taxon>Tylenchina</taxon>
        <taxon>Panagrolaimomorpha</taxon>
        <taxon>Panagrolaimoidea</taxon>
        <taxon>Panagrolaimidae</taxon>
        <taxon>Panagrolaimus</taxon>
    </lineage>
</organism>
<dbReference type="AlphaFoldDB" id="A0A914QU64"/>
<keyword evidence="3" id="KW-0732">Signal</keyword>
<dbReference type="GO" id="GO:0140662">
    <property type="term" value="F:ATP-dependent protein folding chaperone"/>
    <property type="evidence" value="ECO:0007669"/>
    <property type="project" value="InterPro"/>
</dbReference>
<dbReference type="SUPFAM" id="SSF53067">
    <property type="entry name" value="Actin-like ATPase domain"/>
    <property type="match status" value="2"/>
</dbReference>
<accession>A0A914QU64</accession>
<keyword evidence="8" id="KW-1185">Reference proteome</keyword>
<dbReference type="PRINTS" id="PR00301">
    <property type="entry name" value="HEATSHOCK70"/>
</dbReference>
<evidence type="ECO:0000313" key="8">
    <source>
        <dbReference type="Proteomes" id="UP000887578"/>
    </source>
</evidence>
<keyword evidence="6" id="KW-0143">Chaperone</keyword>
<dbReference type="Gene3D" id="3.30.420.40">
    <property type="match status" value="2"/>
</dbReference>
<dbReference type="InterPro" id="IPR018181">
    <property type="entry name" value="Heat_shock_70_CS"/>
</dbReference>
<sequence length="413" mass="46816">MEKLQEEEYKVKIVGIDLGTTRCCAAVNRNGRIETVALENTGERLLPSYVSFDETTEKCGEIVIKRMRNYSKSTVFDSKRIIGRKFEEIKQHEIQNYKDFQLEILEKNNLLVDVTDCNNTVVQKHPEEISAALLKYIKRKVDEFQGEHLYDVVITVPAGFTESQKTATEVAALIAGWKTVNIMPEPIAAMFAYYIKQPILSNTTMLLFDLGGGTLDISIFRIFNGQIKVLNISGDSNIGGRDFDNLIFDYIKNYLNVFYEMAMPKSKHYNILLQCQNIKEHLSLNEEDAFEIDFEIDDPIDSFIPVTKELFETLSIPLMKRIKDVLNYSLIGSDLKANQINKVLQVGGGCRMPMVKNLLNETFPEAEHCCDGHPEEIVAIGAAYSACFSAATECGLYGPSELSFKEIQRRYSI</sequence>
<dbReference type="PANTHER" id="PTHR45639:SF3">
    <property type="entry name" value="HYPOXIA UP-REGULATED PROTEIN 1"/>
    <property type="match status" value="1"/>
</dbReference>
<dbReference type="PROSITE" id="PS00329">
    <property type="entry name" value="HSP70_2"/>
    <property type="match status" value="1"/>
</dbReference>
<dbReference type="Gene3D" id="3.30.30.30">
    <property type="match status" value="1"/>
</dbReference>
<dbReference type="PANTHER" id="PTHR45639">
    <property type="entry name" value="HSC70CB, ISOFORM G-RELATED"/>
    <property type="match status" value="1"/>
</dbReference>
<dbReference type="PROSITE" id="PS00297">
    <property type="entry name" value="HSP70_1"/>
    <property type="match status" value="1"/>
</dbReference>
<evidence type="ECO:0000256" key="1">
    <source>
        <dbReference type="ARBA" id="ARBA00004319"/>
    </source>
</evidence>
<evidence type="ECO:0000256" key="5">
    <source>
        <dbReference type="ARBA" id="ARBA00022840"/>
    </source>
</evidence>
<comment type="subcellular location">
    <subcellularLocation>
        <location evidence="1">Endoplasmic reticulum lumen</location>
    </subcellularLocation>
</comment>
<dbReference type="GO" id="GO:0030968">
    <property type="term" value="P:endoplasmic reticulum unfolded protein response"/>
    <property type="evidence" value="ECO:0007669"/>
    <property type="project" value="TreeGrafter"/>
</dbReference>
<name>A0A914QU64_9BILA</name>
<comment type="similarity">
    <text evidence="2">Belongs to the heat shock protein 70 family.</text>
</comment>